<keyword evidence="2" id="KW-1185">Reference proteome</keyword>
<dbReference type="Proteomes" id="UP000499080">
    <property type="component" value="Unassembled WGS sequence"/>
</dbReference>
<evidence type="ECO:0000313" key="1">
    <source>
        <dbReference type="EMBL" id="GBL55024.1"/>
    </source>
</evidence>
<dbReference type="EMBL" id="BGPR01075379">
    <property type="protein sequence ID" value="GBL55024.1"/>
    <property type="molecule type" value="Genomic_DNA"/>
</dbReference>
<organism evidence="1 2">
    <name type="scientific">Araneus ventricosus</name>
    <name type="common">Orbweaver spider</name>
    <name type="synonym">Epeira ventricosa</name>
    <dbReference type="NCBI Taxonomy" id="182803"/>
    <lineage>
        <taxon>Eukaryota</taxon>
        <taxon>Metazoa</taxon>
        <taxon>Ecdysozoa</taxon>
        <taxon>Arthropoda</taxon>
        <taxon>Chelicerata</taxon>
        <taxon>Arachnida</taxon>
        <taxon>Araneae</taxon>
        <taxon>Araneomorphae</taxon>
        <taxon>Entelegynae</taxon>
        <taxon>Araneoidea</taxon>
        <taxon>Araneidae</taxon>
        <taxon>Araneus</taxon>
    </lineage>
</organism>
<dbReference type="OrthoDB" id="269822at2759"/>
<gene>
    <name evidence="1" type="primary">norpA_4</name>
    <name evidence="1" type="ORF">AVEN_144004_1</name>
</gene>
<dbReference type="Gene3D" id="2.60.40.150">
    <property type="entry name" value="C2 domain"/>
    <property type="match status" value="1"/>
</dbReference>
<sequence>MLGQRILPLDGLQAGYRHVSLRTEGNFPLSLAMLFICVELKIYIPDGLGGFCCSKNNKHVSSSHSCPVFLVFCVVTTAPEKRFRPCISM</sequence>
<dbReference type="AlphaFoldDB" id="A0A4Y1ZLV2"/>
<reference evidence="1 2" key="1">
    <citation type="journal article" date="2019" name="Sci. Rep.">
        <title>Orb-weaving spider Araneus ventricosus genome elucidates the spidroin gene catalogue.</title>
        <authorList>
            <person name="Kono N."/>
            <person name="Nakamura H."/>
            <person name="Ohtoshi R."/>
            <person name="Moran D.A.P."/>
            <person name="Shinohara A."/>
            <person name="Yoshida Y."/>
            <person name="Fujiwara M."/>
            <person name="Mori M."/>
            <person name="Tomita M."/>
            <person name="Arakawa K."/>
        </authorList>
    </citation>
    <scope>NUCLEOTIDE SEQUENCE [LARGE SCALE GENOMIC DNA]</scope>
</reference>
<dbReference type="InterPro" id="IPR035892">
    <property type="entry name" value="C2_domain_sf"/>
</dbReference>
<name>A0A4Y1ZLV2_ARAVE</name>
<protein>
    <submittedName>
        <fullName evidence="1">1-phosphatidylinositol 4,5-bisphosphate phosphodiesterase</fullName>
    </submittedName>
</protein>
<comment type="caution">
    <text evidence="1">The sequence shown here is derived from an EMBL/GenBank/DDBJ whole genome shotgun (WGS) entry which is preliminary data.</text>
</comment>
<evidence type="ECO:0000313" key="2">
    <source>
        <dbReference type="Proteomes" id="UP000499080"/>
    </source>
</evidence>
<accession>A0A4Y1ZLV2</accession>
<proteinExistence type="predicted"/>